<dbReference type="GO" id="GO:0005886">
    <property type="term" value="C:plasma membrane"/>
    <property type="evidence" value="ECO:0007669"/>
    <property type="project" value="TreeGrafter"/>
</dbReference>
<keyword evidence="4" id="KW-0479">Metal-binding</keyword>
<protein>
    <submittedName>
        <fullName evidence="11">Peptidase M13</fullName>
    </submittedName>
</protein>
<keyword evidence="3" id="KW-0645">Protease</keyword>
<feature type="domain" description="Peptidase M13 N-terminal" evidence="10">
    <location>
        <begin position="37"/>
        <end position="413"/>
    </location>
</feature>
<evidence type="ECO:0000256" key="7">
    <source>
        <dbReference type="ARBA" id="ARBA00023049"/>
    </source>
</evidence>
<dbReference type="InterPro" id="IPR008753">
    <property type="entry name" value="Peptidase_M13_N"/>
</dbReference>
<comment type="caution">
    <text evidence="11">The sequence shown here is derived from an EMBL/GenBank/DDBJ whole genome shotgun (WGS) entry which is preliminary data.</text>
</comment>
<feature type="domain" description="Peptidase M13 C-terminal" evidence="9">
    <location>
        <begin position="465"/>
        <end position="665"/>
    </location>
</feature>
<dbReference type="PRINTS" id="PR00786">
    <property type="entry name" value="NEPRILYSIN"/>
</dbReference>
<evidence type="ECO:0000256" key="4">
    <source>
        <dbReference type="ARBA" id="ARBA00022723"/>
    </source>
</evidence>
<keyword evidence="6" id="KW-0862">Zinc</keyword>
<comment type="cofactor">
    <cofactor evidence="1">
        <name>Zn(2+)</name>
        <dbReference type="ChEBI" id="CHEBI:29105"/>
    </cofactor>
</comment>
<dbReference type="GO" id="GO:0016485">
    <property type="term" value="P:protein processing"/>
    <property type="evidence" value="ECO:0007669"/>
    <property type="project" value="TreeGrafter"/>
</dbReference>
<dbReference type="AlphaFoldDB" id="A0A1W0D5Z7"/>
<evidence type="ECO:0000313" key="12">
    <source>
        <dbReference type="Proteomes" id="UP000192721"/>
    </source>
</evidence>
<dbReference type="InterPro" id="IPR018497">
    <property type="entry name" value="Peptidase_M13_C"/>
</dbReference>
<dbReference type="PANTHER" id="PTHR11733:SF167">
    <property type="entry name" value="FI17812P1-RELATED"/>
    <property type="match status" value="1"/>
</dbReference>
<dbReference type="RefSeq" id="WP_081555000.1">
    <property type="nucleotide sequence ID" value="NZ_MUKV01000005.1"/>
</dbReference>
<comment type="similarity">
    <text evidence="2">Belongs to the peptidase M13 family.</text>
</comment>
<evidence type="ECO:0000256" key="6">
    <source>
        <dbReference type="ARBA" id="ARBA00022833"/>
    </source>
</evidence>
<dbReference type="EMBL" id="MUKV01000005">
    <property type="protein sequence ID" value="OQS42465.1"/>
    <property type="molecule type" value="Genomic_DNA"/>
</dbReference>
<dbReference type="GO" id="GO:0004222">
    <property type="term" value="F:metalloendopeptidase activity"/>
    <property type="evidence" value="ECO:0007669"/>
    <property type="project" value="InterPro"/>
</dbReference>
<reference evidence="11 12" key="1">
    <citation type="submission" date="2017-02" db="EMBL/GenBank/DDBJ databases">
        <title>Chromobacterium haemolyticum H5244.</title>
        <authorList>
            <person name="Gulvik C.A."/>
        </authorList>
    </citation>
    <scope>NUCLEOTIDE SEQUENCE [LARGE SCALE GENOMIC DNA]</scope>
    <source>
        <strain evidence="11 12">H5244</strain>
    </source>
</reference>
<dbReference type="Pfam" id="PF05649">
    <property type="entry name" value="Peptidase_M13_N"/>
    <property type="match status" value="1"/>
</dbReference>
<sequence length="669" mass="74318">MKMKLALMAASLLLAWQAQAGVVSGIDTQHFDNAVRPQDDIYHAVNGGWIKHAVLPASEDNDGAFKQLRDLSLERSRKLIEEAAAKPNASPEAQKIGDLYHSFMDEAALNKLGLAPLRGDLAEIAGLKDKRAMAAWMGAAQGLGVQQPLAFYVEADAKDARQYLAGLYQNGLSMPDRDYYLGKDARFEKARQAYRAYLAKLFKLGGYAEPEQRAQRVFALETRLAEAQWSKVQNRDPQKTYNKMSVAELKKRAPGFDWQAFLETAGAGGVSAVNVNQPSYAQAWAKLAAEWPLQDWQDYLTAQTLDAYAPYLDSALAQTRFDFHGKALAGTLEQQPRWKRGVKAVEGNLGEALGKLYVQAYFPPESKAKMEALVGNLMKAYAQSIDTLSWMSPATKKAAQDKLSKYMLKIGYPNKWRDYGGLTIKRDDLVGNIKRGSLFEYRRMLARLGKPVDREEWGMTPQTVNAYYNPSLNEIVFPAAILQPPFFDAKADDAANYGGIGAVIGHEISHGFDDQGSQFDGDGNMRNWWTAEDRARFDQLTGKLVAQYSGYEPLPGKHINGELTLGENIADNAGLQIAYKAYQLSLGGKPAPTIDGMSGDQRFFYGFAQVWRNKIRDEALLSRLVSDPHSPGEFRAIGAASNSDAFAETFEVKPGDKMFKPKDERIRIW</sequence>
<keyword evidence="7" id="KW-0482">Metalloprotease</keyword>
<gene>
    <name evidence="11" type="ORF">B0T45_06690</name>
</gene>
<keyword evidence="5" id="KW-0378">Hydrolase</keyword>
<dbReference type="Pfam" id="PF01431">
    <property type="entry name" value="Peptidase_M13"/>
    <property type="match status" value="1"/>
</dbReference>
<proteinExistence type="inferred from homology"/>
<organism evidence="11 12">
    <name type="scientific">Chromobacterium haemolyticum</name>
    <dbReference type="NCBI Taxonomy" id="394935"/>
    <lineage>
        <taxon>Bacteria</taxon>
        <taxon>Pseudomonadati</taxon>
        <taxon>Pseudomonadota</taxon>
        <taxon>Betaproteobacteria</taxon>
        <taxon>Neisseriales</taxon>
        <taxon>Chromobacteriaceae</taxon>
        <taxon>Chromobacterium</taxon>
    </lineage>
</organism>
<evidence type="ECO:0000256" key="1">
    <source>
        <dbReference type="ARBA" id="ARBA00001947"/>
    </source>
</evidence>
<evidence type="ECO:0000256" key="3">
    <source>
        <dbReference type="ARBA" id="ARBA00022670"/>
    </source>
</evidence>
<dbReference type="PROSITE" id="PS51885">
    <property type="entry name" value="NEPRILYSIN"/>
    <property type="match status" value="1"/>
</dbReference>
<dbReference type="CDD" id="cd08662">
    <property type="entry name" value="M13"/>
    <property type="match status" value="1"/>
</dbReference>
<dbReference type="Gene3D" id="1.10.1380.10">
    <property type="entry name" value="Neutral endopeptidase , domain2"/>
    <property type="match status" value="1"/>
</dbReference>
<evidence type="ECO:0000259" key="10">
    <source>
        <dbReference type="Pfam" id="PF05649"/>
    </source>
</evidence>
<dbReference type="SUPFAM" id="SSF55486">
    <property type="entry name" value="Metalloproteases ('zincins'), catalytic domain"/>
    <property type="match status" value="1"/>
</dbReference>
<accession>A0A1W0D5Z7</accession>
<evidence type="ECO:0000259" key="9">
    <source>
        <dbReference type="Pfam" id="PF01431"/>
    </source>
</evidence>
<evidence type="ECO:0000256" key="5">
    <source>
        <dbReference type="ARBA" id="ARBA00022801"/>
    </source>
</evidence>
<dbReference type="GO" id="GO:0046872">
    <property type="term" value="F:metal ion binding"/>
    <property type="evidence" value="ECO:0007669"/>
    <property type="project" value="UniProtKB-KW"/>
</dbReference>
<dbReference type="PANTHER" id="PTHR11733">
    <property type="entry name" value="ZINC METALLOPROTEASE FAMILY M13 NEPRILYSIN-RELATED"/>
    <property type="match status" value="1"/>
</dbReference>
<evidence type="ECO:0000313" key="11">
    <source>
        <dbReference type="EMBL" id="OQS42465.1"/>
    </source>
</evidence>
<name>A0A1W0D5Z7_9NEIS</name>
<feature type="chain" id="PRO_5013139553" evidence="8">
    <location>
        <begin position="21"/>
        <end position="669"/>
    </location>
</feature>
<dbReference type="Gene3D" id="3.40.390.10">
    <property type="entry name" value="Collagenase (Catalytic Domain)"/>
    <property type="match status" value="1"/>
</dbReference>
<dbReference type="InterPro" id="IPR024079">
    <property type="entry name" value="MetalloPept_cat_dom_sf"/>
</dbReference>
<evidence type="ECO:0000256" key="8">
    <source>
        <dbReference type="SAM" id="SignalP"/>
    </source>
</evidence>
<dbReference type="Proteomes" id="UP000192721">
    <property type="component" value="Unassembled WGS sequence"/>
</dbReference>
<dbReference type="InterPro" id="IPR000718">
    <property type="entry name" value="Peptidase_M13"/>
</dbReference>
<dbReference type="InterPro" id="IPR042089">
    <property type="entry name" value="Peptidase_M13_dom_2"/>
</dbReference>
<evidence type="ECO:0000256" key="2">
    <source>
        <dbReference type="ARBA" id="ARBA00007357"/>
    </source>
</evidence>
<feature type="signal peptide" evidence="8">
    <location>
        <begin position="1"/>
        <end position="20"/>
    </location>
</feature>
<keyword evidence="8" id="KW-0732">Signal</keyword>